<accession>A0A4U0ZDH3</accession>
<name>A0A4U0ZDH3_9ALTE</name>
<proteinExistence type="predicted"/>
<dbReference type="Proteomes" id="UP000305471">
    <property type="component" value="Unassembled WGS sequence"/>
</dbReference>
<dbReference type="RefSeq" id="WP_136781642.1">
    <property type="nucleotide sequence ID" value="NZ_SWCO01000003.1"/>
</dbReference>
<reference evidence="1 2" key="1">
    <citation type="submission" date="2019-04" db="EMBL/GenBank/DDBJ databases">
        <title>Alteromonas portus sp. nov., an alginate lyase-excreting marine bacterium.</title>
        <authorList>
            <person name="Huang H."/>
            <person name="Mo K."/>
            <person name="Bao S."/>
        </authorList>
    </citation>
    <scope>NUCLEOTIDE SEQUENCE [LARGE SCALE GENOMIC DNA]</scope>
    <source>
        <strain evidence="1 2">HB161718</strain>
    </source>
</reference>
<sequence>MPFKRNMTEKSKFMKVVRPLQTIVANCKNPLFESVDFTLKSRIEDGDITAEVTIFWHGNSESSNLYNNRTIDIYQFYDMPKIEELKAKVIRLLKVKTIENLEKEFANETA</sequence>
<evidence type="ECO:0000313" key="1">
    <source>
        <dbReference type="EMBL" id="TKB03937.1"/>
    </source>
</evidence>
<gene>
    <name evidence="1" type="ORF">E5672_07565</name>
</gene>
<protein>
    <submittedName>
        <fullName evidence="1">Uncharacterized protein</fullName>
    </submittedName>
</protein>
<keyword evidence="2" id="KW-1185">Reference proteome</keyword>
<organism evidence="1 2">
    <name type="scientific">Alteromonas portus</name>
    <dbReference type="NCBI Taxonomy" id="2565549"/>
    <lineage>
        <taxon>Bacteria</taxon>
        <taxon>Pseudomonadati</taxon>
        <taxon>Pseudomonadota</taxon>
        <taxon>Gammaproteobacteria</taxon>
        <taxon>Alteromonadales</taxon>
        <taxon>Alteromonadaceae</taxon>
        <taxon>Alteromonas/Salinimonas group</taxon>
        <taxon>Alteromonas</taxon>
    </lineage>
</organism>
<comment type="caution">
    <text evidence="1">The sequence shown here is derived from an EMBL/GenBank/DDBJ whole genome shotgun (WGS) entry which is preliminary data.</text>
</comment>
<dbReference type="EMBL" id="SWCO01000003">
    <property type="protein sequence ID" value="TKB03937.1"/>
    <property type="molecule type" value="Genomic_DNA"/>
</dbReference>
<dbReference type="AlphaFoldDB" id="A0A4U0ZDH3"/>
<evidence type="ECO:0000313" key="2">
    <source>
        <dbReference type="Proteomes" id="UP000305471"/>
    </source>
</evidence>